<evidence type="ECO:0000313" key="8">
    <source>
        <dbReference type="Proteomes" id="UP000741013"/>
    </source>
</evidence>
<dbReference type="PRINTS" id="PR00455">
    <property type="entry name" value="HTHTETR"/>
</dbReference>
<dbReference type="PANTHER" id="PTHR30055:SF219">
    <property type="entry name" value="TRANSCRIPTIONAL REGULATORY PROTEIN"/>
    <property type="match status" value="1"/>
</dbReference>
<keyword evidence="4" id="KW-0804">Transcription</keyword>
<dbReference type="SUPFAM" id="SSF46689">
    <property type="entry name" value="Homeodomain-like"/>
    <property type="match status" value="1"/>
</dbReference>
<keyword evidence="2" id="KW-0805">Transcription regulation</keyword>
<evidence type="ECO:0000256" key="2">
    <source>
        <dbReference type="ARBA" id="ARBA00023015"/>
    </source>
</evidence>
<name>A0ABS4PWC9_9PSEU</name>
<feature type="DNA-binding region" description="H-T-H motif" evidence="5">
    <location>
        <begin position="24"/>
        <end position="43"/>
    </location>
</feature>
<gene>
    <name evidence="7" type="ORF">JOM49_004741</name>
</gene>
<dbReference type="InterPro" id="IPR039538">
    <property type="entry name" value="BetI_C"/>
</dbReference>
<organism evidence="7 8">
    <name type="scientific">Amycolatopsis magusensis</name>
    <dbReference type="NCBI Taxonomy" id="882444"/>
    <lineage>
        <taxon>Bacteria</taxon>
        <taxon>Bacillati</taxon>
        <taxon>Actinomycetota</taxon>
        <taxon>Actinomycetes</taxon>
        <taxon>Pseudonocardiales</taxon>
        <taxon>Pseudonocardiaceae</taxon>
        <taxon>Amycolatopsis</taxon>
    </lineage>
</organism>
<reference evidence="7 8" key="1">
    <citation type="submission" date="2021-03" db="EMBL/GenBank/DDBJ databases">
        <title>Sequencing the genomes of 1000 actinobacteria strains.</title>
        <authorList>
            <person name="Klenk H.-P."/>
        </authorList>
    </citation>
    <scope>NUCLEOTIDE SEQUENCE [LARGE SCALE GENOMIC DNA]</scope>
    <source>
        <strain evidence="7 8">DSM 45510</strain>
    </source>
</reference>
<dbReference type="Pfam" id="PF00440">
    <property type="entry name" value="TetR_N"/>
    <property type="match status" value="1"/>
</dbReference>
<keyword evidence="8" id="KW-1185">Reference proteome</keyword>
<dbReference type="Pfam" id="PF13977">
    <property type="entry name" value="TetR_C_6"/>
    <property type="match status" value="1"/>
</dbReference>
<evidence type="ECO:0000256" key="5">
    <source>
        <dbReference type="PROSITE-ProRule" id="PRU00335"/>
    </source>
</evidence>
<dbReference type="Gene3D" id="1.10.357.10">
    <property type="entry name" value="Tetracycline Repressor, domain 2"/>
    <property type="match status" value="1"/>
</dbReference>
<dbReference type="InterPro" id="IPR036271">
    <property type="entry name" value="Tet_transcr_reg_TetR-rel_C_sf"/>
</dbReference>
<protein>
    <submittedName>
        <fullName evidence="7">AcrR family transcriptional regulator</fullName>
    </submittedName>
</protein>
<dbReference type="Proteomes" id="UP000741013">
    <property type="component" value="Unassembled WGS sequence"/>
</dbReference>
<keyword evidence="1" id="KW-0678">Repressor</keyword>
<evidence type="ECO:0000313" key="7">
    <source>
        <dbReference type="EMBL" id="MBP2183215.1"/>
    </source>
</evidence>
<dbReference type="InterPro" id="IPR050109">
    <property type="entry name" value="HTH-type_TetR-like_transc_reg"/>
</dbReference>
<sequence length="198" mass="21377">MGHREELLAAARRLLEDKGYAHITARDLVAASGTNLASIGYHFGSKAGLLTAAIGEVFEEWTNQLADIAMAEPGVPPIERGRVTWTAFLENLDTRRALLLSYVEALAQAERMPSLREQFAAQYRRCRGRVAGLVAQSLGEGWSADDPRCAAVASFVIAVCDGLSVQWLLDPEGAPNGEDLTAGLALLWSASAQWPERA</sequence>
<dbReference type="EMBL" id="JAGGMS010000001">
    <property type="protein sequence ID" value="MBP2183215.1"/>
    <property type="molecule type" value="Genomic_DNA"/>
</dbReference>
<keyword evidence="3 5" id="KW-0238">DNA-binding</keyword>
<evidence type="ECO:0000259" key="6">
    <source>
        <dbReference type="PROSITE" id="PS50977"/>
    </source>
</evidence>
<evidence type="ECO:0000256" key="3">
    <source>
        <dbReference type="ARBA" id="ARBA00023125"/>
    </source>
</evidence>
<evidence type="ECO:0000256" key="1">
    <source>
        <dbReference type="ARBA" id="ARBA00022491"/>
    </source>
</evidence>
<comment type="caution">
    <text evidence="7">The sequence shown here is derived from an EMBL/GenBank/DDBJ whole genome shotgun (WGS) entry which is preliminary data.</text>
</comment>
<dbReference type="PROSITE" id="PS50977">
    <property type="entry name" value="HTH_TETR_2"/>
    <property type="match status" value="1"/>
</dbReference>
<feature type="domain" description="HTH tetR-type" evidence="6">
    <location>
        <begin position="1"/>
        <end position="61"/>
    </location>
</feature>
<dbReference type="RefSeq" id="WP_209666416.1">
    <property type="nucleotide sequence ID" value="NZ_JAGGMS010000001.1"/>
</dbReference>
<accession>A0ABS4PWC9</accession>
<dbReference type="PANTHER" id="PTHR30055">
    <property type="entry name" value="HTH-TYPE TRANSCRIPTIONAL REGULATOR RUTR"/>
    <property type="match status" value="1"/>
</dbReference>
<dbReference type="InterPro" id="IPR001647">
    <property type="entry name" value="HTH_TetR"/>
</dbReference>
<evidence type="ECO:0000256" key="4">
    <source>
        <dbReference type="ARBA" id="ARBA00023163"/>
    </source>
</evidence>
<proteinExistence type="predicted"/>
<dbReference type="SUPFAM" id="SSF48498">
    <property type="entry name" value="Tetracyclin repressor-like, C-terminal domain"/>
    <property type="match status" value="1"/>
</dbReference>
<dbReference type="InterPro" id="IPR009057">
    <property type="entry name" value="Homeodomain-like_sf"/>
</dbReference>